<dbReference type="OrthoDB" id="10255048at2759"/>
<accession>A0A2G9P3F6</accession>
<dbReference type="GO" id="GO:0005856">
    <property type="term" value="C:cytoskeleton"/>
    <property type="evidence" value="ECO:0007669"/>
    <property type="project" value="UniProtKB-SubCell"/>
</dbReference>
<name>A0A2G9P3F6_AQUCT</name>
<keyword evidence="4" id="KW-0597">Phosphoprotein</keyword>
<dbReference type="Gene3D" id="1.20.5.1700">
    <property type="match status" value="1"/>
</dbReference>
<feature type="coiled-coil region" evidence="7">
    <location>
        <begin position="46"/>
        <end position="112"/>
    </location>
</feature>
<dbReference type="Pfam" id="PF05010">
    <property type="entry name" value="TACC_C"/>
    <property type="match status" value="1"/>
</dbReference>
<keyword evidence="3" id="KW-0963">Cytoplasm</keyword>
<evidence type="ECO:0000256" key="3">
    <source>
        <dbReference type="ARBA" id="ARBA00022490"/>
    </source>
</evidence>
<dbReference type="EMBL" id="KV923135">
    <property type="protein sequence ID" value="PIN97838.1"/>
    <property type="molecule type" value="Genomic_DNA"/>
</dbReference>
<protein>
    <recommendedName>
        <fullName evidence="8">Transforming acidic coiled-coil-containing protein C-terminal domain-containing protein</fullName>
    </recommendedName>
</protein>
<dbReference type="PANTHER" id="PTHR13924">
    <property type="entry name" value="TRANSFORMING ACIDIC COILED-COIL CONTAINING PROTEIN 1/2"/>
    <property type="match status" value="1"/>
</dbReference>
<comment type="similarity">
    <text evidence="2">Belongs to the TACC family.</text>
</comment>
<dbReference type="GO" id="GO:0021987">
    <property type="term" value="P:cerebral cortex development"/>
    <property type="evidence" value="ECO:0007669"/>
    <property type="project" value="TreeGrafter"/>
</dbReference>
<dbReference type="GO" id="GO:0005737">
    <property type="term" value="C:cytoplasm"/>
    <property type="evidence" value="ECO:0007669"/>
    <property type="project" value="TreeGrafter"/>
</dbReference>
<evidence type="ECO:0000256" key="4">
    <source>
        <dbReference type="ARBA" id="ARBA00022553"/>
    </source>
</evidence>
<reference evidence="10" key="1">
    <citation type="journal article" date="2017" name="Nat. Commun.">
        <title>The North American bullfrog draft genome provides insight into hormonal regulation of long noncoding RNA.</title>
        <authorList>
            <person name="Hammond S.A."/>
            <person name="Warren R.L."/>
            <person name="Vandervalk B.P."/>
            <person name="Kucuk E."/>
            <person name="Khan H."/>
            <person name="Gibb E.A."/>
            <person name="Pandoh P."/>
            <person name="Kirk H."/>
            <person name="Zhao Y."/>
            <person name="Jones M."/>
            <person name="Mungall A.J."/>
            <person name="Coope R."/>
            <person name="Pleasance S."/>
            <person name="Moore R.A."/>
            <person name="Holt R.A."/>
            <person name="Round J.M."/>
            <person name="Ohora S."/>
            <person name="Walle B.V."/>
            <person name="Veldhoen N."/>
            <person name="Helbing C.C."/>
            <person name="Birol I."/>
        </authorList>
    </citation>
    <scope>NUCLEOTIDE SEQUENCE [LARGE SCALE GENOMIC DNA]</scope>
</reference>
<evidence type="ECO:0000256" key="5">
    <source>
        <dbReference type="ARBA" id="ARBA00023054"/>
    </source>
</evidence>
<feature type="domain" description="Transforming acidic coiled-coil-containing protein C-terminal" evidence="8">
    <location>
        <begin position="17"/>
        <end position="110"/>
    </location>
</feature>
<evidence type="ECO:0000256" key="6">
    <source>
        <dbReference type="ARBA" id="ARBA00023212"/>
    </source>
</evidence>
<dbReference type="InterPro" id="IPR007707">
    <property type="entry name" value="TACC_C"/>
</dbReference>
<evidence type="ECO:0000256" key="2">
    <source>
        <dbReference type="ARBA" id="ARBA00009423"/>
    </source>
</evidence>
<evidence type="ECO:0000313" key="9">
    <source>
        <dbReference type="EMBL" id="PIN97838.1"/>
    </source>
</evidence>
<proteinExistence type="inferred from homology"/>
<keyword evidence="5 7" id="KW-0175">Coiled coil</keyword>
<evidence type="ECO:0000256" key="7">
    <source>
        <dbReference type="SAM" id="Coils"/>
    </source>
</evidence>
<gene>
    <name evidence="9" type="ORF">AB205_0185810</name>
</gene>
<sequence length="116" mass="13580">MMFHVIIPPPPLIFAIYLQNEEVLKKCAQEYLARVKKEEQRYHALKIHAEEKLDRANSDIAQVRTKSLQEQAAYQASLRKEQLRVDALERTLEQKNKEIEELTKICDELISKMGKS</sequence>
<keyword evidence="10" id="KW-1185">Reference proteome</keyword>
<dbReference type="Proteomes" id="UP000228934">
    <property type="component" value="Unassembled WGS sequence"/>
</dbReference>
<evidence type="ECO:0000259" key="8">
    <source>
        <dbReference type="Pfam" id="PF05010"/>
    </source>
</evidence>
<evidence type="ECO:0000313" key="10">
    <source>
        <dbReference type="Proteomes" id="UP000228934"/>
    </source>
</evidence>
<dbReference type="GO" id="GO:0007052">
    <property type="term" value="P:mitotic spindle organization"/>
    <property type="evidence" value="ECO:0007669"/>
    <property type="project" value="InterPro"/>
</dbReference>
<dbReference type="AlphaFoldDB" id="A0A2G9P3F6"/>
<keyword evidence="6" id="KW-0206">Cytoskeleton</keyword>
<dbReference type="PANTHER" id="PTHR13924:SF11">
    <property type="entry name" value="TRANSFORMING ACIDIC COILED-COIL-CONTAINING PROTEIN 2"/>
    <property type="match status" value="1"/>
</dbReference>
<dbReference type="GO" id="GO:0007097">
    <property type="term" value="P:nuclear migration"/>
    <property type="evidence" value="ECO:0007669"/>
    <property type="project" value="TreeGrafter"/>
</dbReference>
<organism evidence="9 10">
    <name type="scientific">Aquarana catesbeiana</name>
    <name type="common">American bullfrog</name>
    <name type="synonym">Rana catesbeiana</name>
    <dbReference type="NCBI Taxonomy" id="8400"/>
    <lineage>
        <taxon>Eukaryota</taxon>
        <taxon>Metazoa</taxon>
        <taxon>Chordata</taxon>
        <taxon>Craniata</taxon>
        <taxon>Vertebrata</taxon>
        <taxon>Euteleostomi</taxon>
        <taxon>Amphibia</taxon>
        <taxon>Batrachia</taxon>
        <taxon>Anura</taxon>
        <taxon>Neobatrachia</taxon>
        <taxon>Ranoidea</taxon>
        <taxon>Ranidae</taxon>
        <taxon>Aquarana</taxon>
    </lineage>
</organism>
<comment type="subcellular location">
    <subcellularLocation>
        <location evidence="1">Cytoplasm</location>
        <location evidence="1">Cytoskeleton</location>
    </subcellularLocation>
</comment>
<dbReference type="InterPro" id="IPR039915">
    <property type="entry name" value="TACC"/>
</dbReference>
<evidence type="ECO:0000256" key="1">
    <source>
        <dbReference type="ARBA" id="ARBA00004245"/>
    </source>
</evidence>
<dbReference type="FunFam" id="1.20.5.1700:FF:000001">
    <property type="entry name" value="Transforming acidic coiled-coil-containing protein 1 isoform 2"/>
    <property type="match status" value="1"/>
</dbReference>